<evidence type="ECO:0000256" key="5">
    <source>
        <dbReference type="ARBA" id="ARBA00022989"/>
    </source>
</evidence>
<proteinExistence type="inferred from homology"/>
<evidence type="ECO:0000256" key="11">
    <source>
        <dbReference type="ARBA" id="ARBA00035585"/>
    </source>
</evidence>
<evidence type="ECO:0000313" key="14">
    <source>
        <dbReference type="Proteomes" id="UP000199420"/>
    </source>
</evidence>
<dbReference type="NCBIfam" id="TIGR00494">
    <property type="entry name" value="crcB"/>
    <property type="match status" value="1"/>
</dbReference>
<dbReference type="GO" id="GO:0140114">
    <property type="term" value="P:cellular detoxification of fluoride"/>
    <property type="evidence" value="ECO:0007669"/>
    <property type="project" value="UniProtKB-UniRule"/>
</dbReference>
<dbReference type="PANTHER" id="PTHR28259:SF1">
    <property type="entry name" value="FLUORIDE EXPORT PROTEIN 1-RELATED"/>
    <property type="match status" value="1"/>
</dbReference>
<dbReference type="PANTHER" id="PTHR28259">
    <property type="entry name" value="FLUORIDE EXPORT PROTEIN 1-RELATED"/>
    <property type="match status" value="1"/>
</dbReference>
<feature type="transmembrane region" description="Helical" evidence="12">
    <location>
        <begin position="98"/>
        <end position="121"/>
    </location>
</feature>
<evidence type="ECO:0000313" key="13">
    <source>
        <dbReference type="EMBL" id="SEI48708.1"/>
    </source>
</evidence>
<keyword evidence="7 12" id="KW-0406">Ion transport</keyword>
<dbReference type="GO" id="GO:0005886">
    <property type="term" value="C:plasma membrane"/>
    <property type="evidence" value="ECO:0007669"/>
    <property type="project" value="UniProtKB-SubCell"/>
</dbReference>
<dbReference type="RefSeq" id="WP_091333921.1">
    <property type="nucleotide sequence ID" value="NZ_FNYC01000001.1"/>
</dbReference>
<evidence type="ECO:0000256" key="7">
    <source>
        <dbReference type="ARBA" id="ARBA00023065"/>
    </source>
</evidence>
<keyword evidence="12" id="KW-0479">Metal-binding</keyword>
<dbReference type="AlphaFoldDB" id="A0A1H6QY64"/>
<evidence type="ECO:0000256" key="10">
    <source>
        <dbReference type="ARBA" id="ARBA00035120"/>
    </source>
</evidence>
<sequence length="130" mass="14030">MSYTGFLAIGFGGALGCWLRWLLGNLLNQAFPTLPPGTLVANLLGGLLMGCAMGVWDHFQTLPPELRLFVFTGFLGGLTTFSTFSAESSTLLLRQQYLWFGGHLLLHLAGSIGMTLLGIALTRGALRPWT</sequence>
<dbReference type="NCBIfam" id="NF010792">
    <property type="entry name" value="PRK14196.1"/>
    <property type="match status" value="1"/>
</dbReference>
<evidence type="ECO:0000256" key="9">
    <source>
        <dbReference type="ARBA" id="ARBA00023303"/>
    </source>
</evidence>
<keyword evidence="12" id="KW-0813">Transport</keyword>
<evidence type="ECO:0000256" key="6">
    <source>
        <dbReference type="ARBA" id="ARBA00023053"/>
    </source>
</evidence>
<keyword evidence="8 12" id="KW-0472">Membrane</keyword>
<feature type="transmembrane region" description="Helical" evidence="12">
    <location>
        <begin position="39"/>
        <end position="56"/>
    </location>
</feature>
<keyword evidence="2 12" id="KW-1003">Cell membrane</keyword>
<comment type="function">
    <text evidence="12">Fluoride-specific ion channel. Important for reducing fluoride concentration in the cell, thus reducing its toxicity.</text>
</comment>
<comment type="subcellular location">
    <subcellularLocation>
        <location evidence="1 12">Cell membrane</location>
        <topology evidence="1 12">Multi-pass membrane protein</topology>
    </subcellularLocation>
</comment>
<dbReference type="Pfam" id="PF02537">
    <property type="entry name" value="CRCB"/>
    <property type="match status" value="1"/>
</dbReference>
<dbReference type="GO" id="GO:0046872">
    <property type="term" value="F:metal ion binding"/>
    <property type="evidence" value="ECO:0007669"/>
    <property type="project" value="UniProtKB-KW"/>
</dbReference>
<keyword evidence="5 12" id="KW-1133">Transmembrane helix</keyword>
<comment type="activity regulation">
    <text evidence="12">Na(+) is not transported, but it plays an essential structural role and its presence is essential for fluoride channel function.</text>
</comment>
<gene>
    <name evidence="12" type="primary">fluC</name>
    <name evidence="12" type="synonym">crcB</name>
    <name evidence="13" type="ORF">SAMN04487997_0922</name>
</gene>
<evidence type="ECO:0000256" key="3">
    <source>
        <dbReference type="ARBA" id="ARBA00022519"/>
    </source>
</evidence>
<dbReference type="Proteomes" id="UP000199420">
    <property type="component" value="Unassembled WGS sequence"/>
</dbReference>
<feature type="binding site" evidence="12">
    <location>
        <position position="79"/>
    </location>
    <ligand>
        <name>Na(+)</name>
        <dbReference type="ChEBI" id="CHEBI:29101"/>
        <note>structural</note>
    </ligand>
</feature>
<evidence type="ECO:0000256" key="4">
    <source>
        <dbReference type="ARBA" id="ARBA00022692"/>
    </source>
</evidence>
<comment type="similarity">
    <text evidence="10 12">Belongs to the fluoride channel Fluc/FEX (TC 1.A.43) family.</text>
</comment>
<evidence type="ECO:0000256" key="1">
    <source>
        <dbReference type="ARBA" id="ARBA00004651"/>
    </source>
</evidence>
<protein>
    <recommendedName>
        <fullName evidence="12">Fluoride-specific ion channel FluC</fullName>
    </recommendedName>
</protein>
<dbReference type="HAMAP" id="MF_00454">
    <property type="entry name" value="FluC"/>
    <property type="match status" value="1"/>
</dbReference>
<evidence type="ECO:0000256" key="2">
    <source>
        <dbReference type="ARBA" id="ARBA00022475"/>
    </source>
</evidence>
<organism evidence="13 14">
    <name type="scientific">Frateuria terrea</name>
    <dbReference type="NCBI Taxonomy" id="529704"/>
    <lineage>
        <taxon>Bacteria</taxon>
        <taxon>Pseudomonadati</taxon>
        <taxon>Pseudomonadota</taxon>
        <taxon>Gammaproteobacteria</taxon>
        <taxon>Lysobacterales</taxon>
        <taxon>Rhodanobacteraceae</taxon>
        <taxon>Frateuria</taxon>
    </lineage>
</organism>
<keyword evidence="3" id="KW-0997">Cell inner membrane</keyword>
<keyword evidence="9 12" id="KW-0407">Ion channel</keyword>
<dbReference type="OrthoDB" id="9806299at2"/>
<keyword evidence="4 12" id="KW-0812">Transmembrane</keyword>
<feature type="transmembrane region" description="Helical" evidence="12">
    <location>
        <begin position="6"/>
        <end position="27"/>
    </location>
</feature>
<dbReference type="InterPro" id="IPR003691">
    <property type="entry name" value="FluC"/>
</dbReference>
<dbReference type="GO" id="GO:0062054">
    <property type="term" value="F:fluoride channel activity"/>
    <property type="evidence" value="ECO:0007669"/>
    <property type="project" value="UniProtKB-UniRule"/>
</dbReference>
<feature type="transmembrane region" description="Helical" evidence="12">
    <location>
        <begin position="68"/>
        <end position="86"/>
    </location>
</feature>
<keyword evidence="6 12" id="KW-0915">Sodium</keyword>
<dbReference type="STRING" id="529704.SAMN02927913_0837"/>
<comment type="catalytic activity">
    <reaction evidence="11">
        <text>fluoride(in) = fluoride(out)</text>
        <dbReference type="Rhea" id="RHEA:76159"/>
        <dbReference type="ChEBI" id="CHEBI:17051"/>
    </reaction>
    <physiologicalReaction direction="left-to-right" evidence="11">
        <dbReference type="Rhea" id="RHEA:76160"/>
    </physiologicalReaction>
</comment>
<accession>A0A1H6QY64</accession>
<name>A0A1H6QY64_9GAMM</name>
<keyword evidence="14" id="KW-1185">Reference proteome</keyword>
<dbReference type="EMBL" id="FNYC01000001">
    <property type="protein sequence ID" value="SEI48708.1"/>
    <property type="molecule type" value="Genomic_DNA"/>
</dbReference>
<reference evidence="13 14" key="1">
    <citation type="submission" date="2016-10" db="EMBL/GenBank/DDBJ databases">
        <authorList>
            <person name="de Groot N.N."/>
        </authorList>
    </citation>
    <scope>NUCLEOTIDE SEQUENCE [LARGE SCALE GENOMIC DNA]</scope>
    <source>
        <strain evidence="13 14">DSM 26515</strain>
    </source>
</reference>
<evidence type="ECO:0000256" key="8">
    <source>
        <dbReference type="ARBA" id="ARBA00023136"/>
    </source>
</evidence>
<evidence type="ECO:0000256" key="12">
    <source>
        <dbReference type="HAMAP-Rule" id="MF_00454"/>
    </source>
</evidence>
<feature type="binding site" evidence="12">
    <location>
        <position position="76"/>
    </location>
    <ligand>
        <name>Na(+)</name>
        <dbReference type="ChEBI" id="CHEBI:29101"/>
        <note>structural</note>
    </ligand>
</feature>